<proteinExistence type="predicted"/>
<evidence type="ECO:0000313" key="1">
    <source>
        <dbReference type="EMBL" id="KAG1764678.1"/>
    </source>
</evidence>
<name>A0A9P6ZI51_9AGAM</name>
<comment type="caution">
    <text evidence="1">The sequence shown here is derived from an EMBL/GenBank/DDBJ whole genome shotgun (WGS) entry which is preliminary data.</text>
</comment>
<dbReference type="InterPro" id="IPR013083">
    <property type="entry name" value="Znf_RING/FYVE/PHD"/>
</dbReference>
<dbReference type="EMBL" id="JABBWD010000120">
    <property type="protein sequence ID" value="KAG1764678.1"/>
    <property type="molecule type" value="Genomic_DNA"/>
</dbReference>
<dbReference type="Proteomes" id="UP000714275">
    <property type="component" value="Unassembled WGS sequence"/>
</dbReference>
<keyword evidence="2" id="KW-1185">Reference proteome</keyword>
<protein>
    <recommendedName>
        <fullName evidence="3">RING-type domain-containing protein</fullName>
    </recommendedName>
</protein>
<reference evidence="1" key="1">
    <citation type="journal article" date="2020" name="New Phytol.">
        <title>Comparative genomics reveals dynamic genome evolution in host specialist ectomycorrhizal fungi.</title>
        <authorList>
            <person name="Lofgren L.A."/>
            <person name="Nguyen N.H."/>
            <person name="Vilgalys R."/>
            <person name="Ruytinx J."/>
            <person name="Liao H.L."/>
            <person name="Branco S."/>
            <person name="Kuo A."/>
            <person name="LaButti K."/>
            <person name="Lipzen A."/>
            <person name="Andreopoulos W."/>
            <person name="Pangilinan J."/>
            <person name="Riley R."/>
            <person name="Hundley H."/>
            <person name="Na H."/>
            <person name="Barry K."/>
            <person name="Grigoriev I.V."/>
            <person name="Stajich J.E."/>
            <person name="Kennedy P.G."/>
        </authorList>
    </citation>
    <scope>NUCLEOTIDE SEQUENCE</scope>
    <source>
        <strain evidence="1">DOB743</strain>
    </source>
</reference>
<sequence length="111" mass="12966">MSRRMLFRAKCRHIFNQECMKQYMSTAGDMTPDCPVCHNDLTIGIEAPALELEANFNILLRDKESLGNSISRLGGLPPRSRHLSRNFLIFACKTKSHKRRIFQCAWIREYY</sequence>
<evidence type="ECO:0008006" key="3">
    <source>
        <dbReference type="Google" id="ProtNLM"/>
    </source>
</evidence>
<dbReference type="OrthoDB" id="448448at2759"/>
<dbReference type="Gene3D" id="3.30.40.10">
    <property type="entry name" value="Zinc/RING finger domain, C3HC4 (zinc finger)"/>
    <property type="match status" value="1"/>
</dbReference>
<accession>A0A9P6ZI51</accession>
<evidence type="ECO:0000313" key="2">
    <source>
        <dbReference type="Proteomes" id="UP000714275"/>
    </source>
</evidence>
<organism evidence="1 2">
    <name type="scientific">Suillus placidus</name>
    <dbReference type="NCBI Taxonomy" id="48579"/>
    <lineage>
        <taxon>Eukaryota</taxon>
        <taxon>Fungi</taxon>
        <taxon>Dikarya</taxon>
        <taxon>Basidiomycota</taxon>
        <taxon>Agaricomycotina</taxon>
        <taxon>Agaricomycetes</taxon>
        <taxon>Agaricomycetidae</taxon>
        <taxon>Boletales</taxon>
        <taxon>Suillineae</taxon>
        <taxon>Suillaceae</taxon>
        <taxon>Suillus</taxon>
    </lineage>
</organism>
<dbReference type="SUPFAM" id="SSF57850">
    <property type="entry name" value="RING/U-box"/>
    <property type="match status" value="1"/>
</dbReference>
<dbReference type="AlphaFoldDB" id="A0A9P6ZI51"/>
<gene>
    <name evidence="1" type="ORF">EV702DRAFT_105528</name>
</gene>